<dbReference type="PANTHER" id="PTHR33449">
    <property type="entry name" value="NUCLEOID-ASSOCIATED PROTEIN YBAB"/>
    <property type="match status" value="1"/>
</dbReference>
<dbReference type="InterPro" id="IPR004401">
    <property type="entry name" value="YbaB/EbfC"/>
</dbReference>
<dbReference type="PIRSF" id="PIRSF004555">
    <property type="entry name" value="UCP004555"/>
    <property type="match status" value="1"/>
</dbReference>
<dbReference type="EMBL" id="UINC01153297">
    <property type="protein sequence ID" value="SVD47937.1"/>
    <property type="molecule type" value="Genomic_DNA"/>
</dbReference>
<proteinExistence type="inferred from homology"/>
<dbReference type="Pfam" id="PF02575">
    <property type="entry name" value="YbaB_DNA_bd"/>
    <property type="match status" value="1"/>
</dbReference>
<protein>
    <recommendedName>
        <fullName evidence="3">Nucleoid-associated protein</fullName>
    </recommendedName>
</protein>
<name>A0A382VN16_9ZZZZ</name>
<evidence type="ECO:0008006" key="3">
    <source>
        <dbReference type="Google" id="ProtNLM"/>
    </source>
</evidence>
<accession>A0A382VN16</accession>
<sequence length="106" mass="11766">MSAKDWGALFKQAQEMQSKMADVQRDLAEKKVEVSTGGGMVRIVANGVNEIISVHIDDELINMNDREVLEDLIIGAVNEVHRKVKDLAQEEMTRFTGGIKIPGLFP</sequence>
<dbReference type="AlphaFoldDB" id="A0A382VN16"/>
<dbReference type="GO" id="GO:0003677">
    <property type="term" value="F:DNA binding"/>
    <property type="evidence" value="ECO:0007669"/>
    <property type="project" value="UniProtKB-KW"/>
</dbReference>
<evidence type="ECO:0000313" key="2">
    <source>
        <dbReference type="EMBL" id="SVD47937.1"/>
    </source>
</evidence>
<reference evidence="2" key="1">
    <citation type="submission" date="2018-05" db="EMBL/GenBank/DDBJ databases">
        <authorList>
            <person name="Lanie J.A."/>
            <person name="Ng W.-L."/>
            <person name="Kazmierczak K.M."/>
            <person name="Andrzejewski T.M."/>
            <person name="Davidsen T.M."/>
            <person name="Wayne K.J."/>
            <person name="Tettelin H."/>
            <person name="Glass J.I."/>
            <person name="Rusch D."/>
            <person name="Podicherti R."/>
            <person name="Tsui H.-C.T."/>
            <person name="Winkler M.E."/>
        </authorList>
    </citation>
    <scope>NUCLEOTIDE SEQUENCE</scope>
</reference>
<dbReference type="InterPro" id="IPR036894">
    <property type="entry name" value="YbaB-like_sf"/>
</dbReference>
<evidence type="ECO:0000256" key="1">
    <source>
        <dbReference type="ARBA" id="ARBA00023125"/>
    </source>
</evidence>
<keyword evidence="1" id="KW-0238">DNA-binding</keyword>
<organism evidence="2">
    <name type="scientific">marine metagenome</name>
    <dbReference type="NCBI Taxonomy" id="408172"/>
    <lineage>
        <taxon>unclassified sequences</taxon>
        <taxon>metagenomes</taxon>
        <taxon>ecological metagenomes</taxon>
    </lineage>
</organism>
<dbReference type="Gene3D" id="3.30.1310.10">
    <property type="entry name" value="Nucleoid-associated protein YbaB-like domain"/>
    <property type="match status" value="1"/>
</dbReference>
<dbReference type="GO" id="GO:0005829">
    <property type="term" value="C:cytosol"/>
    <property type="evidence" value="ECO:0007669"/>
    <property type="project" value="TreeGrafter"/>
</dbReference>
<dbReference type="SUPFAM" id="SSF82607">
    <property type="entry name" value="YbaB-like"/>
    <property type="match status" value="1"/>
</dbReference>
<dbReference type="PANTHER" id="PTHR33449:SF1">
    <property type="entry name" value="NUCLEOID-ASSOCIATED PROTEIN YBAB"/>
    <property type="match status" value="1"/>
</dbReference>
<dbReference type="HAMAP" id="MF_00274">
    <property type="entry name" value="DNA_YbaB_EbfC"/>
    <property type="match status" value="1"/>
</dbReference>
<dbReference type="NCBIfam" id="TIGR00103">
    <property type="entry name" value="DNA_YbaB_EbfC"/>
    <property type="match status" value="1"/>
</dbReference>
<gene>
    <name evidence="2" type="ORF">METZ01_LOCUS400791</name>
</gene>